<evidence type="ECO:0000256" key="3">
    <source>
        <dbReference type="ARBA" id="ARBA00022723"/>
    </source>
</evidence>
<feature type="domain" description="Radical SAM core" evidence="6">
    <location>
        <begin position="91"/>
        <end position="327"/>
    </location>
</feature>
<organism evidence="7">
    <name type="scientific">marine sediment metagenome</name>
    <dbReference type="NCBI Taxonomy" id="412755"/>
    <lineage>
        <taxon>unclassified sequences</taxon>
        <taxon>metagenomes</taxon>
        <taxon>ecological metagenomes</taxon>
    </lineage>
</organism>
<evidence type="ECO:0000256" key="5">
    <source>
        <dbReference type="ARBA" id="ARBA00023014"/>
    </source>
</evidence>
<dbReference type="InterPro" id="IPR023404">
    <property type="entry name" value="rSAM_horseshoe"/>
</dbReference>
<protein>
    <recommendedName>
        <fullName evidence="6">Radical SAM core domain-containing protein</fullName>
    </recommendedName>
</protein>
<dbReference type="SUPFAM" id="SSF102114">
    <property type="entry name" value="Radical SAM enzymes"/>
    <property type="match status" value="1"/>
</dbReference>
<dbReference type="EMBL" id="BARS01004452">
    <property type="protein sequence ID" value="GAF78441.1"/>
    <property type="molecule type" value="Genomic_DNA"/>
</dbReference>
<dbReference type="GO" id="GO:0051536">
    <property type="term" value="F:iron-sulfur cluster binding"/>
    <property type="evidence" value="ECO:0007669"/>
    <property type="project" value="UniProtKB-KW"/>
</dbReference>
<dbReference type="AlphaFoldDB" id="X0STG5"/>
<comment type="cofactor">
    <cofactor evidence="1">
        <name>[4Fe-4S] cluster</name>
        <dbReference type="ChEBI" id="CHEBI:49883"/>
    </cofactor>
</comment>
<dbReference type="SMART" id="SM00729">
    <property type="entry name" value="Elp3"/>
    <property type="match status" value="1"/>
</dbReference>
<evidence type="ECO:0000259" key="6">
    <source>
        <dbReference type="PROSITE" id="PS51918"/>
    </source>
</evidence>
<dbReference type="PROSITE" id="PS51918">
    <property type="entry name" value="RADICAL_SAM"/>
    <property type="match status" value="1"/>
</dbReference>
<keyword evidence="2" id="KW-0949">S-adenosyl-L-methionine</keyword>
<evidence type="ECO:0000313" key="7">
    <source>
        <dbReference type="EMBL" id="GAF78441.1"/>
    </source>
</evidence>
<sequence length="407" mass="48388">VRPEECLDYADMVCVGEGEASLVELAKRIKEGKNYYDIRGIWFKDKLKIIKNQVAPLILKLDAIPYQDYGFKTHYILDKGYFYQMDAGRLNRDWSATYTTMATRGCPFGCSYCCNNTFNKMYAEQKLIRKRSTNNIMRELVEVKEALPFIDCILFDDDAFLLYSESEIYEFCKRYKREIGLQLQITGVAPSTLTRTKLSFLVDAGLITIKMGIQSASERTKRLYRRFHSNHQVEKAARMINEFKDKIKMPHYDIILDNPWETDEDLIETLMFLTKIPPPYQVQYFSLTFYPGTELYEKAKRDGIITNDLQDVYRKDYYNFKKTYLKRLFFLLNEYAFYGVAISPKQMFLLTNRKIIQMKMHLLLYIIFKVGTYPLKMKRLNNLLYEGYKDIKNGNWVTIRKKFFRWF</sequence>
<dbReference type="InterPro" id="IPR006638">
    <property type="entry name" value="Elp3/MiaA/NifB-like_rSAM"/>
</dbReference>
<dbReference type="GO" id="GO:0046872">
    <property type="term" value="F:metal ion binding"/>
    <property type="evidence" value="ECO:0007669"/>
    <property type="project" value="UniProtKB-KW"/>
</dbReference>
<dbReference type="InterPro" id="IPR051198">
    <property type="entry name" value="BchE-like"/>
</dbReference>
<dbReference type="SFLD" id="SFLDG01082">
    <property type="entry name" value="B12-binding_domain_containing"/>
    <property type="match status" value="1"/>
</dbReference>
<keyword evidence="5" id="KW-0411">Iron-sulfur</keyword>
<keyword evidence="4" id="KW-0408">Iron</keyword>
<dbReference type="PANTHER" id="PTHR43409">
    <property type="entry name" value="ANAEROBIC MAGNESIUM-PROTOPORPHYRIN IX MONOMETHYL ESTER CYCLASE-RELATED"/>
    <property type="match status" value="1"/>
</dbReference>
<dbReference type="Pfam" id="PF04055">
    <property type="entry name" value="Radical_SAM"/>
    <property type="match status" value="1"/>
</dbReference>
<evidence type="ECO:0000256" key="1">
    <source>
        <dbReference type="ARBA" id="ARBA00001966"/>
    </source>
</evidence>
<dbReference type="InterPro" id="IPR007197">
    <property type="entry name" value="rSAM"/>
</dbReference>
<comment type="caution">
    <text evidence="7">The sequence shown here is derived from an EMBL/GenBank/DDBJ whole genome shotgun (WGS) entry which is preliminary data.</text>
</comment>
<evidence type="ECO:0000256" key="2">
    <source>
        <dbReference type="ARBA" id="ARBA00022691"/>
    </source>
</evidence>
<evidence type="ECO:0000256" key="4">
    <source>
        <dbReference type="ARBA" id="ARBA00023004"/>
    </source>
</evidence>
<name>X0STG5_9ZZZZ</name>
<dbReference type="GO" id="GO:0003824">
    <property type="term" value="F:catalytic activity"/>
    <property type="evidence" value="ECO:0007669"/>
    <property type="project" value="InterPro"/>
</dbReference>
<dbReference type="Gene3D" id="3.80.30.20">
    <property type="entry name" value="tm_1862 like domain"/>
    <property type="match status" value="1"/>
</dbReference>
<reference evidence="7" key="1">
    <citation type="journal article" date="2014" name="Front. Microbiol.">
        <title>High frequency of phylogenetically diverse reductive dehalogenase-homologous genes in deep subseafloor sedimentary metagenomes.</title>
        <authorList>
            <person name="Kawai M."/>
            <person name="Futagami T."/>
            <person name="Toyoda A."/>
            <person name="Takaki Y."/>
            <person name="Nishi S."/>
            <person name="Hori S."/>
            <person name="Arai W."/>
            <person name="Tsubouchi T."/>
            <person name="Morono Y."/>
            <person name="Uchiyama I."/>
            <person name="Ito T."/>
            <person name="Fujiyama A."/>
            <person name="Inagaki F."/>
            <person name="Takami H."/>
        </authorList>
    </citation>
    <scope>NUCLEOTIDE SEQUENCE</scope>
    <source>
        <strain evidence="7">Expedition CK06-06</strain>
    </source>
</reference>
<dbReference type="CDD" id="cd01335">
    <property type="entry name" value="Radical_SAM"/>
    <property type="match status" value="1"/>
</dbReference>
<accession>X0STG5</accession>
<dbReference type="Gene3D" id="3.40.50.280">
    <property type="entry name" value="Cobalamin-binding domain"/>
    <property type="match status" value="1"/>
</dbReference>
<proteinExistence type="predicted"/>
<dbReference type="InterPro" id="IPR058240">
    <property type="entry name" value="rSAM_sf"/>
</dbReference>
<gene>
    <name evidence="7" type="ORF">S01H1_08700</name>
</gene>
<dbReference type="SFLD" id="SFLDS00029">
    <property type="entry name" value="Radical_SAM"/>
    <property type="match status" value="1"/>
</dbReference>
<keyword evidence="3" id="KW-0479">Metal-binding</keyword>
<feature type="non-terminal residue" evidence="7">
    <location>
        <position position="1"/>
    </location>
</feature>